<comment type="caution">
    <text evidence="2">The sequence shown here is derived from an EMBL/GenBank/DDBJ whole genome shotgun (WGS) entry which is preliminary data.</text>
</comment>
<reference evidence="3" key="1">
    <citation type="journal article" date="2019" name="Int. J. Syst. Evol. Microbiol.">
        <title>The Global Catalogue of Microorganisms (GCM) 10K type strain sequencing project: providing services to taxonomists for standard genome sequencing and annotation.</title>
        <authorList>
            <consortium name="The Broad Institute Genomics Platform"/>
            <consortium name="The Broad Institute Genome Sequencing Center for Infectious Disease"/>
            <person name="Wu L."/>
            <person name="Ma J."/>
        </authorList>
    </citation>
    <scope>NUCLEOTIDE SEQUENCE [LARGE SCALE GENOMIC DNA]</scope>
    <source>
        <strain evidence="3">JCM 17923</strain>
    </source>
</reference>
<gene>
    <name evidence="2" type="ORF">GCM10023185_33160</name>
</gene>
<accession>A0ABP8IN63</accession>
<protein>
    <recommendedName>
        <fullName evidence="1">Type II CBASS E2 protein domain-containing protein</fullName>
    </recommendedName>
</protein>
<feature type="domain" description="Type II CBASS E2 protein" evidence="1">
    <location>
        <begin position="18"/>
        <end position="138"/>
    </location>
</feature>
<sequence>MNRAARFVKRKPYNVAAQIVAMRRAYPQFTFVKSASDPRYITFVGQVQAHPNLPVYTLKVAYRYRQAPRVQVVSPALVERPPHFYRDVRALCLYHPRNFTWTKETLVADTILPWAIGWVYFYEVWLQTGEWYGAEAAHEPVAGKE</sequence>
<dbReference type="Pfam" id="PF26395">
    <property type="entry name" value="E2-CBASS"/>
    <property type="match status" value="1"/>
</dbReference>
<evidence type="ECO:0000313" key="3">
    <source>
        <dbReference type="Proteomes" id="UP001501153"/>
    </source>
</evidence>
<dbReference type="Proteomes" id="UP001501153">
    <property type="component" value="Unassembled WGS sequence"/>
</dbReference>
<evidence type="ECO:0000313" key="2">
    <source>
        <dbReference type="EMBL" id="GAA4364018.1"/>
    </source>
</evidence>
<name>A0ABP8IN63_9BACT</name>
<organism evidence="2 3">
    <name type="scientific">Hymenobacter saemangeumensis</name>
    <dbReference type="NCBI Taxonomy" id="1084522"/>
    <lineage>
        <taxon>Bacteria</taxon>
        <taxon>Pseudomonadati</taxon>
        <taxon>Bacteroidota</taxon>
        <taxon>Cytophagia</taxon>
        <taxon>Cytophagales</taxon>
        <taxon>Hymenobacteraceae</taxon>
        <taxon>Hymenobacter</taxon>
    </lineage>
</organism>
<evidence type="ECO:0000259" key="1">
    <source>
        <dbReference type="Pfam" id="PF26395"/>
    </source>
</evidence>
<keyword evidence="3" id="KW-1185">Reference proteome</keyword>
<proteinExistence type="predicted"/>
<dbReference type="InterPro" id="IPR058588">
    <property type="entry name" value="E2-CBASS"/>
</dbReference>
<dbReference type="EMBL" id="BAABGZ010000070">
    <property type="protein sequence ID" value="GAA4364018.1"/>
    <property type="molecule type" value="Genomic_DNA"/>
</dbReference>